<dbReference type="GO" id="GO:0005524">
    <property type="term" value="F:ATP binding"/>
    <property type="evidence" value="ECO:0007669"/>
    <property type="project" value="UniProtKB-KW"/>
</dbReference>
<keyword evidence="6 12" id="KW-0067">ATP-binding</keyword>
<protein>
    <submittedName>
        <fullName evidence="12">Putative ABC transporter ATP-binding protein</fullName>
    </submittedName>
</protein>
<reference evidence="12 13" key="1">
    <citation type="journal article" date="2016" name="Genome Announc.">
        <title>Complete Genome Sequence of Aurantimicrobium minutum Type Strain KNCT, a Planktonic Ultramicrobacterium Isolated from River Water.</title>
        <authorList>
            <person name="Nakai R."/>
            <person name="Fujisawa T."/>
            <person name="Nakamura Y."/>
            <person name="Nishide H."/>
            <person name="Uchiyama I."/>
            <person name="Baba T."/>
            <person name="Toyoda A."/>
            <person name="Fujiyama A."/>
            <person name="Naganuma T."/>
            <person name="Niki H."/>
        </authorList>
    </citation>
    <scope>NUCLEOTIDE SEQUENCE [LARGE SCALE GENOMIC DNA]</scope>
    <source>
        <strain evidence="12 13">KNC</strain>
    </source>
</reference>
<dbReference type="InterPro" id="IPR036640">
    <property type="entry name" value="ABC1_TM_sf"/>
</dbReference>
<keyword evidence="4 9" id="KW-0812">Transmembrane</keyword>
<feature type="domain" description="ABC transmembrane type-1" evidence="11">
    <location>
        <begin position="13"/>
        <end position="295"/>
    </location>
</feature>
<dbReference type="PANTHER" id="PTHR24221">
    <property type="entry name" value="ATP-BINDING CASSETTE SUB-FAMILY B"/>
    <property type="match status" value="1"/>
</dbReference>
<dbReference type="EMBL" id="AP017457">
    <property type="protein sequence ID" value="BAU99667.1"/>
    <property type="molecule type" value="Genomic_DNA"/>
</dbReference>
<dbReference type="GO" id="GO:0005886">
    <property type="term" value="C:plasma membrane"/>
    <property type="evidence" value="ECO:0007669"/>
    <property type="project" value="UniProtKB-SubCell"/>
</dbReference>
<evidence type="ECO:0000256" key="9">
    <source>
        <dbReference type="SAM" id="Phobius"/>
    </source>
</evidence>
<dbReference type="SUPFAM" id="SSF90123">
    <property type="entry name" value="ABC transporter transmembrane region"/>
    <property type="match status" value="1"/>
</dbReference>
<dbReference type="Pfam" id="PF00664">
    <property type="entry name" value="ABC_membrane"/>
    <property type="match status" value="1"/>
</dbReference>
<evidence type="ECO:0000256" key="5">
    <source>
        <dbReference type="ARBA" id="ARBA00022741"/>
    </source>
</evidence>
<dbReference type="KEGG" id="amin:AUMI_111250"/>
<dbReference type="PROSITE" id="PS00211">
    <property type="entry name" value="ABC_TRANSPORTER_1"/>
    <property type="match status" value="1"/>
</dbReference>
<dbReference type="InterPro" id="IPR039421">
    <property type="entry name" value="Type_1_exporter"/>
</dbReference>
<dbReference type="FunFam" id="3.40.50.300:FF:000854">
    <property type="entry name" value="Multidrug ABC transporter ATP-binding protein"/>
    <property type="match status" value="1"/>
</dbReference>
<evidence type="ECO:0000259" key="10">
    <source>
        <dbReference type="PROSITE" id="PS50893"/>
    </source>
</evidence>
<organism evidence="12 13">
    <name type="scientific">Aurantimicrobium minutum</name>
    <dbReference type="NCBI Taxonomy" id="708131"/>
    <lineage>
        <taxon>Bacteria</taxon>
        <taxon>Bacillati</taxon>
        <taxon>Actinomycetota</taxon>
        <taxon>Actinomycetes</taxon>
        <taxon>Micrococcales</taxon>
        <taxon>Microbacteriaceae</taxon>
        <taxon>Aurantimicrobium</taxon>
    </lineage>
</organism>
<dbReference type="SMART" id="SM00382">
    <property type="entry name" value="AAA"/>
    <property type="match status" value="1"/>
</dbReference>
<dbReference type="GO" id="GO:0140359">
    <property type="term" value="F:ABC-type transporter activity"/>
    <property type="evidence" value="ECO:0007669"/>
    <property type="project" value="InterPro"/>
</dbReference>
<sequence>MIPYVQGAFPRLFLGVFIALAAAATALTIPLALRWLVDNPLSSGDIAQIIPGVAVIFTLGMAEVIFIYLRRWLTLGPGVHLEGKMRNAIYIHLQQLPVAFHDKWQSGQLLSRAMGDVSTVRRWISFAFVQLITSTIMLVAGFTMLFTFSALLGGIFLACSLPLIIFSIRFQRQFSQLARSSQDQQGDLATTIEESVHGIRVLKSFGRAGEALDDFLDQANILRGTELAKGRANGRMWFWMLLIPDLGFALTLLLGIVQAERGVVSVGTLVAFFATAALLKGPMQSIAPMLSISIEAASSLNRFHEVMDAPIEILDKPGAPQAPAGPGALVFEDVHFRYEDSSSEHPDLLNGINLRIQPGETMALVGATGSGKTSLTALTTRLFDVTSGRILIDGVDIRDVSIESLRTRIAMAFEDATLFSISVRENVLLGREELSDARTPEEQQQAEALLNQSLDIAQADFARHLPNGVESKIGEEGLSLSGGQRQRLALARAIAVQPSILVLDDPLSALDVTTEAAVEKALRHVLNTTTALIVAHRPSTVMLADRVALLHEGKILDVGTHSELLARCPEYRNVIASLDEEKQ</sequence>
<dbReference type="InterPro" id="IPR027417">
    <property type="entry name" value="P-loop_NTPase"/>
</dbReference>
<dbReference type="SUPFAM" id="SSF52540">
    <property type="entry name" value="P-loop containing nucleoside triphosphate hydrolases"/>
    <property type="match status" value="1"/>
</dbReference>
<dbReference type="GO" id="GO:0016887">
    <property type="term" value="F:ATP hydrolysis activity"/>
    <property type="evidence" value="ECO:0007669"/>
    <property type="project" value="InterPro"/>
</dbReference>
<dbReference type="AlphaFoldDB" id="A0A173LXT2"/>
<feature type="transmembrane region" description="Helical" evidence="9">
    <location>
        <begin position="148"/>
        <end position="170"/>
    </location>
</feature>
<evidence type="ECO:0000256" key="2">
    <source>
        <dbReference type="ARBA" id="ARBA00022448"/>
    </source>
</evidence>
<keyword evidence="5" id="KW-0547">Nucleotide-binding</keyword>
<dbReference type="PROSITE" id="PS50893">
    <property type="entry name" value="ABC_TRANSPORTER_2"/>
    <property type="match status" value="1"/>
</dbReference>
<dbReference type="InterPro" id="IPR003593">
    <property type="entry name" value="AAA+_ATPase"/>
</dbReference>
<evidence type="ECO:0000256" key="4">
    <source>
        <dbReference type="ARBA" id="ARBA00022692"/>
    </source>
</evidence>
<feature type="transmembrane region" description="Helical" evidence="9">
    <location>
        <begin position="12"/>
        <end position="37"/>
    </location>
</feature>
<feature type="transmembrane region" description="Helical" evidence="9">
    <location>
        <begin position="49"/>
        <end position="69"/>
    </location>
</feature>
<keyword evidence="7 9" id="KW-1133">Transmembrane helix</keyword>
<evidence type="ECO:0000256" key="7">
    <source>
        <dbReference type="ARBA" id="ARBA00022989"/>
    </source>
</evidence>
<keyword evidence="3" id="KW-1003">Cell membrane</keyword>
<evidence type="ECO:0000313" key="12">
    <source>
        <dbReference type="EMBL" id="BAU99667.1"/>
    </source>
</evidence>
<evidence type="ECO:0000256" key="3">
    <source>
        <dbReference type="ARBA" id="ARBA00022475"/>
    </source>
</evidence>
<dbReference type="CDD" id="cd18543">
    <property type="entry name" value="ABC_6TM_Rv0194_D1_like"/>
    <property type="match status" value="1"/>
</dbReference>
<dbReference type="Proteomes" id="UP000243847">
    <property type="component" value="Chromosome sequence1"/>
</dbReference>
<dbReference type="InterPro" id="IPR011527">
    <property type="entry name" value="ABC1_TM_dom"/>
</dbReference>
<keyword evidence="2" id="KW-0813">Transport</keyword>
<feature type="transmembrane region" description="Helical" evidence="9">
    <location>
        <begin position="237"/>
        <end position="256"/>
    </location>
</feature>
<evidence type="ECO:0000256" key="6">
    <source>
        <dbReference type="ARBA" id="ARBA00022840"/>
    </source>
</evidence>
<keyword evidence="8 9" id="KW-0472">Membrane</keyword>
<dbReference type="InterPro" id="IPR017871">
    <property type="entry name" value="ABC_transporter-like_CS"/>
</dbReference>
<evidence type="ECO:0000256" key="8">
    <source>
        <dbReference type="ARBA" id="ARBA00023136"/>
    </source>
</evidence>
<comment type="subcellular location">
    <subcellularLocation>
        <location evidence="1">Cell membrane</location>
        <topology evidence="1">Multi-pass membrane protein</topology>
    </subcellularLocation>
</comment>
<dbReference type="Gene3D" id="1.20.1560.10">
    <property type="entry name" value="ABC transporter type 1, transmembrane domain"/>
    <property type="match status" value="1"/>
</dbReference>
<evidence type="ECO:0000256" key="1">
    <source>
        <dbReference type="ARBA" id="ARBA00004651"/>
    </source>
</evidence>
<dbReference type="Pfam" id="PF00005">
    <property type="entry name" value="ABC_tran"/>
    <property type="match status" value="1"/>
</dbReference>
<dbReference type="Gene3D" id="3.40.50.300">
    <property type="entry name" value="P-loop containing nucleotide triphosphate hydrolases"/>
    <property type="match status" value="1"/>
</dbReference>
<dbReference type="GO" id="GO:0034040">
    <property type="term" value="F:ATPase-coupled lipid transmembrane transporter activity"/>
    <property type="evidence" value="ECO:0007669"/>
    <property type="project" value="TreeGrafter"/>
</dbReference>
<accession>A0A173LXT2</accession>
<name>A0A173LXT2_9MICO</name>
<feature type="domain" description="ABC transporter" evidence="10">
    <location>
        <begin position="329"/>
        <end position="577"/>
    </location>
</feature>
<dbReference type="PANTHER" id="PTHR24221:SF654">
    <property type="entry name" value="ATP-BINDING CASSETTE SUB-FAMILY B MEMBER 6"/>
    <property type="match status" value="1"/>
</dbReference>
<evidence type="ECO:0000313" key="13">
    <source>
        <dbReference type="Proteomes" id="UP000243847"/>
    </source>
</evidence>
<dbReference type="InterPro" id="IPR003439">
    <property type="entry name" value="ABC_transporter-like_ATP-bd"/>
</dbReference>
<evidence type="ECO:0000259" key="11">
    <source>
        <dbReference type="PROSITE" id="PS50929"/>
    </source>
</evidence>
<feature type="transmembrane region" description="Helical" evidence="9">
    <location>
        <begin position="123"/>
        <end position="142"/>
    </location>
</feature>
<gene>
    <name evidence="12" type="ORF">AUMI_111250</name>
</gene>
<dbReference type="PROSITE" id="PS50929">
    <property type="entry name" value="ABC_TM1F"/>
    <property type="match status" value="1"/>
</dbReference>
<proteinExistence type="predicted"/>